<evidence type="ECO:0000313" key="14">
    <source>
        <dbReference type="Ensembl" id="ENSAPLP00020023829.1"/>
    </source>
</evidence>
<reference evidence="14" key="3">
    <citation type="submission" date="2025-09" db="UniProtKB">
        <authorList>
            <consortium name="Ensembl"/>
        </authorList>
    </citation>
    <scope>IDENTIFICATION</scope>
</reference>
<dbReference type="FunFam" id="3.40.50.300:FF:000625">
    <property type="entry name" value="Ras-like protein family member 10B"/>
    <property type="match status" value="1"/>
</dbReference>
<keyword evidence="9" id="KW-0449">Lipoprotein</keyword>
<dbReference type="Ensembl" id="ENSAPLT00020025706.1">
    <property type="protein sequence ID" value="ENSAPLP00020023829.1"/>
    <property type="gene ID" value="ENSAPLG00020016521.1"/>
</dbReference>
<dbReference type="Gene3D" id="3.40.50.300">
    <property type="entry name" value="P-loop containing nucleotide triphosphate hydrolases"/>
    <property type="match status" value="1"/>
</dbReference>
<dbReference type="GO" id="GO:0005525">
    <property type="term" value="F:GTP binding"/>
    <property type="evidence" value="ECO:0007669"/>
    <property type="project" value="UniProtKB-KW"/>
</dbReference>
<dbReference type="NCBIfam" id="TIGR00231">
    <property type="entry name" value="small_GTP"/>
    <property type="match status" value="1"/>
</dbReference>
<dbReference type="PROSITE" id="PS51421">
    <property type="entry name" value="RAS"/>
    <property type="match status" value="1"/>
</dbReference>
<comment type="subcellular location">
    <subcellularLocation>
        <location evidence="1">Cell membrane</location>
        <topology evidence="1">Lipid-anchor</topology>
    </subcellularLocation>
    <subcellularLocation>
        <location evidence="11">Endomembrane system</location>
        <topology evidence="11">Lipid-anchor</topology>
        <orientation evidence="11">Cytoplasmic side</orientation>
    </subcellularLocation>
</comment>
<gene>
    <name evidence="14" type="primary">RASL10B</name>
</gene>
<keyword evidence="8" id="KW-0472">Membrane</keyword>
<keyword evidence="6" id="KW-0378">Hydrolase</keyword>
<evidence type="ECO:0000256" key="2">
    <source>
        <dbReference type="ARBA" id="ARBA00011984"/>
    </source>
</evidence>
<dbReference type="AlphaFoldDB" id="A0A8B9TPF3"/>
<dbReference type="InterPro" id="IPR027417">
    <property type="entry name" value="P-loop_NTPase"/>
</dbReference>
<dbReference type="GO" id="GO:0005886">
    <property type="term" value="C:plasma membrane"/>
    <property type="evidence" value="ECO:0007669"/>
    <property type="project" value="UniProtKB-SubCell"/>
</dbReference>
<evidence type="ECO:0000256" key="12">
    <source>
        <dbReference type="ARBA" id="ARBA00048098"/>
    </source>
</evidence>
<evidence type="ECO:0000256" key="11">
    <source>
        <dbReference type="ARBA" id="ARBA00046278"/>
    </source>
</evidence>
<dbReference type="EC" id="3.6.5.2" evidence="2"/>
<dbReference type="GO" id="GO:0003925">
    <property type="term" value="F:G protein activity"/>
    <property type="evidence" value="ECO:0007669"/>
    <property type="project" value="UniProtKB-EC"/>
</dbReference>
<evidence type="ECO:0000256" key="7">
    <source>
        <dbReference type="ARBA" id="ARBA00023134"/>
    </source>
</evidence>
<dbReference type="GO" id="GO:0012505">
    <property type="term" value="C:endomembrane system"/>
    <property type="evidence" value="ECO:0007669"/>
    <property type="project" value="UniProtKB-SubCell"/>
</dbReference>
<sequence>MGLRPPAREYAASEPRGQHRGSGRRADGGMVATFKIAVLGAQGVGKSAIVRQFLYNEFSEVCVPTTARRVYLPAVVMNGHVHDLQIMDFPPISAFPVNTLQEWADVCCRGLRSVHAYILVYDICCFDSFEYIKTIRQQILETRVIGTSETPIIIVGNKRDLQRGRVIPRWNVSNLVKKTWKCGYIECSAKYNWHILLLFSELLKSVGCARCKHVHTTIRFQGALRRNRCTIM</sequence>
<evidence type="ECO:0000256" key="6">
    <source>
        <dbReference type="ARBA" id="ARBA00022801"/>
    </source>
</evidence>
<keyword evidence="4" id="KW-0488">Methylation</keyword>
<dbReference type="PRINTS" id="PR00449">
    <property type="entry name" value="RASTRNSFRMNG"/>
</dbReference>
<dbReference type="InterPro" id="IPR005225">
    <property type="entry name" value="Small_GTP-bd"/>
</dbReference>
<dbReference type="PANTHER" id="PTHR46350">
    <property type="entry name" value="RAS LIKE FAMILY 10 MEMBER B-RELATED"/>
    <property type="match status" value="1"/>
</dbReference>
<accession>A0A8B9TPF3</accession>
<evidence type="ECO:0000256" key="13">
    <source>
        <dbReference type="SAM" id="MobiDB-lite"/>
    </source>
</evidence>
<dbReference type="PROSITE" id="PS51419">
    <property type="entry name" value="RAB"/>
    <property type="match status" value="1"/>
</dbReference>
<evidence type="ECO:0000256" key="5">
    <source>
        <dbReference type="ARBA" id="ARBA00022741"/>
    </source>
</evidence>
<dbReference type="InterPro" id="IPR052661">
    <property type="entry name" value="Ras-like_GTPase_Reg"/>
</dbReference>
<keyword evidence="5" id="KW-0547">Nucleotide-binding</keyword>
<dbReference type="SUPFAM" id="SSF52540">
    <property type="entry name" value="P-loop containing nucleoside triphosphate hydrolases"/>
    <property type="match status" value="1"/>
</dbReference>
<proteinExistence type="predicted"/>
<evidence type="ECO:0000256" key="9">
    <source>
        <dbReference type="ARBA" id="ARBA00023288"/>
    </source>
</evidence>
<dbReference type="Proteomes" id="UP000694400">
    <property type="component" value="Chromosome 20"/>
</dbReference>
<dbReference type="InterPro" id="IPR001806">
    <property type="entry name" value="Small_GTPase"/>
</dbReference>
<reference evidence="14" key="1">
    <citation type="submission" date="2019-08" db="EMBL/GenBank/DDBJ databases">
        <title>Three high-quality genomes provides insights into domestication of ducks.</title>
        <authorList>
            <person name="Hou Z.C."/>
            <person name="Zhu F."/>
            <person name="Yin Z.T."/>
            <person name="Zhang F."/>
        </authorList>
    </citation>
    <scope>NUCLEOTIDE SEQUENCE [LARGE SCALE GENOMIC DNA]</scope>
</reference>
<name>A0A8B9TPF3_ANAPL</name>
<organism evidence="14 15">
    <name type="scientific">Anas platyrhynchos</name>
    <name type="common">Mallard</name>
    <name type="synonym">Anas boschas</name>
    <dbReference type="NCBI Taxonomy" id="8839"/>
    <lineage>
        <taxon>Eukaryota</taxon>
        <taxon>Metazoa</taxon>
        <taxon>Chordata</taxon>
        <taxon>Craniata</taxon>
        <taxon>Vertebrata</taxon>
        <taxon>Euteleostomi</taxon>
        <taxon>Archelosauria</taxon>
        <taxon>Archosauria</taxon>
        <taxon>Dinosauria</taxon>
        <taxon>Saurischia</taxon>
        <taxon>Theropoda</taxon>
        <taxon>Coelurosauria</taxon>
        <taxon>Aves</taxon>
        <taxon>Neognathae</taxon>
        <taxon>Galloanserae</taxon>
        <taxon>Anseriformes</taxon>
        <taxon>Anatidae</taxon>
        <taxon>Anatinae</taxon>
        <taxon>Anas</taxon>
    </lineage>
</organism>
<dbReference type="SMART" id="SM00175">
    <property type="entry name" value="RAB"/>
    <property type="match status" value="1"/>
</dbReference>
<keyword evidence="10" id="KW-0636">Prenylation</keyword>
<evidence type="ECO:0000256" key="1">
    <source>
        <dbReference type="ARBA" id="ARBA00004193"/>
    </source>
</evidence>
<evidence type="ECO:0000256" key="3">
    <source>
        <dbReference type="ARBA" id="ARBA00022475"/>
    </source>
</evidence>
<reference evidence="14" key="2">
    <citation type="submission" date="2025-08" db="UniProtKB">
        <authorList>
            <consortium name="Ensembl"/>
        </authorList>
    </citation>
    <scope>IDENTIFICATION</scope>
</reference>
<keyword evidence="3" id="KW-1003">Cell membrane</keyword>
<evidence type="ECO:0000256" key="10">
    <source>
        <dbReference type="ARBA" id="ARBA00023289"/>
    </source>
</evidence>
<dbReference type="Pfam" id="PF00071">
    <property type="entry name" value="Ras"/>
    <property type="match status" value="1"/>
</dbReference>
<evidence type="ECO:0000256" key="4">
    <source>
        <dbReference type="ARBA" id="ARBA00022481"/>
    </source>
</evidence>
<evidence type="ECO:0000256" key="8">
    <source>
        <dbReference type="ARBA" id="ARBA00023136"/>
    </source>
</evidence>
<evidence type="ECO:0000313" key="15">
    <source>
        <dbReference type="Proteomes" id="UP000694400"/>
    </source>
</evidence>
<keyword evidence="7" id="KW-0342">GTP-binding</keyword>
<comment type="catalytic activity">
    <reaction evidence="12">
        <text>GTP + H2O = GDP + phosphate + H(+)</text>
        <dbReference type="Rhea" id="RHEA:19669"/>
        <dbReference type="ChEBI" id="CHEBI:15377"/>
        <dbReference type="ChEBI" id="CHEBI:15378"/>
        <dbReference type="ChEBI" id="CHEBI:37565"/>
        <dbReference type="ChEBI" id="CHEBI:43474"/>
        <dbReference type="ChEBI" id="CHEBI:58189"/>
        <dbReference type="EC" id="3.6.5.2"/>
    </reaction>
</comment>
<dbReference type="SMART" id="SM00173">
    <property type="entry name" value="RAS"/>
    <property type="match status" value="1"/>
</dbReference>
<protein>
    <recommendedName>
        <fullName evidence="2">small monomeric GTPase</fullName>
        <ecNumber evidence="2">3.6.5.2</ecNumber>
    </recommendedName>
</protein>
<feature type="region of interest" description="Disordered" evidence="13">
    <location>
        <begin position="1"/>
        <end position="26"/>
    </location>
</feature>
<dbReference type="PANTHER" id="PTHR46350:SF2">
    <property type="entry name" value="RAS LIKE FAMILY 10 MEMBER B"/>
    <property type="match status" value="1"/>
</dbReference>